<dbReference type="EMBL" id="CP086719">
    <property type="protein sequence ID" value="WOO84316.1"/>
    <property type="molecule type" value="Genomic_DNA"/>
</dbReference>
<keyword evidence="4" id="KW-1185">Reference proteome</keyword>
<accession>A0AAF0YGR2</accession>
<evidence type="ECO:0000256" key="2">
    <source>
        <dbReference type="SAM" id="Phobius"/>
    </source>
</evidence>
<evidence type="ECO:0000313" key="3">
    <source>
        <dbReference type="EMBL" id="WOO84316.1"/>
    </source>
</evidence>
<evidence type="ECO:0000256" key="1">
    <source>
        <dbReference type="SAM" id="MobiDB-lite"/>
    </source>
</evidence>
<keyword evidence="2" id="KW-0812">Transmembrane</keyword>
<organism evidence="3 4">
    <name type="scientific">Vanrija pseudolonga</name>
    <dbReference type="NCBI Taxonomy" id="143232"/>
    <lineage>
        <taxon>Eukaryota</taxon>
        <taxon>Fungi</taxon>
        <taxon>Dikarya</taxon>
        <taxon>Basidiomycota</taxon>
        <taxon>Agaricomycotina</taxon>
        <taxon>Tremellomycetes</taxon>
        <taxon>Trichosporonales</taxon>
        <taxon>Trichosporonaceae</taxon>
        <taxon>Vanrija</taxon>
    </lineage>
</organism>
<proteinExistence type="predicted"/>
<reference evidence="3" key="1">
    <citation type="submission" date="2023-10" db="EMBL/GenBank/DDBJ databases">
        <authorList>
            <person name="Noh H."/>
        </authorList>
    </citation>
    <scope>NUCLEOTIDE SEQUENCE</scope>
    <source>
        <strain evidence="3">DUCC4014</strain>
    </source>
</reference>
<dbReference type="Proteomes" id="UP000827549">
    <property type="component" value="Chromosome 6"/>
</dbReference>
<protein>
    <submittedName>
        <fullName evidence="3">Uncharacterized protein</fullName>
    </submittedName>
</protein>
<feature type="transmembrane region" description="Helical" evidence="2">
    <location>
        <begin position="120"/>
        <end position="138"/>
    </location>
</feature>
<evidence type="ECO:0000313" key="4">
    <source>
        <dbReference type="Proteomes" id="UP000827549"/>
    </source>
</evidence>
<dbReference type="RefSeq" id="XP_062630342.1">
    <property type="nucleotide sequence ID" value="XM_062774358.1"/>
</dbReference>
<keyword evidence="2" id="KW-1133">Transmembrane helix</keyword>
<keyword evidence="2" id="KW-0472">Membrane</keyword>
<feature type="region of interest" description="Disordered" evidence="1">
    <location>
        <begin position="240"/>
        <end position="271"/>
    </location>
</feature>
<sequence length="271" mass="29226">MSACRCILTCPTLTPDPGYYPVPAPQYRSVLSPVFRGITIAAGVICAGLALGWGLFGVITEIMWDVVYGGDMYKSASNILSIVSSYIISLVIILVIAPIAITAAVFAGRRKPSKRWMWKATLTFTILIPIIIFFFRGLTWGLACRAYGCPGNMVGRSMGIAAGQSIVWILFGAFFTVFFKKNLPDTSAPIGAPMPQQPLMAAQYAYGVQPQAYPVAYPGYAPQPYPATAVATPQAYPYPTPIGRGVDEDKDNGKETPQTEYPTVPYATGGR</sequence>
<feature type="compositionally biased region" description="Basic and acidic residues" evidence="1">
    <location>
        <begin position="245"/>
        <end position="254"/>
    </location>
</feature>
<feature type="transmembrane region" description="Helical" evidence="2">
    <location>
        <begin position="158"/>
        <end position="179"/>
    </location>
</feature>
<dbReference type="AlphaFoldDB" id="A0AAF0YGR2"/>
<feature type="transmembrane region" description="Helical" evidence="2">
    <location>
        <begin position="38"/>
        <end position="59"/>
    </location>
</feature>
<dbReference type="GeneID" id="87811006"/>
<gene>
    <name evidence="3" type="ORF">LOC62_06G007835</name>
</gene>
<name>A0AAF0YGR2_9TREE</name>
<feature type="transmembrane region" description="Helical" evidence="2">
    <location>
        <begin position="79"/>
        <end position="108"/>
    </location>
</feature>